<dbReference type="GO" id="GO:0010468">
    <property type="term" value="P:regulation of gene expression"/>
    <property type="evidence" value="ECO:0007669"/>
    <property type="project" value="UniProtKB-ARBA"/>
</dbReference>
<gene>
    <name evidence="10" type="primary">LOC104583029</name>
    <name evidence="9" type="ORF">BRADI_2g04622v3</name>
</gene>
<accession>A0A0Q3MEW2</accession>
<keyword evidence="3 6" id="KW-0863">Zinc-finger</keyword>
<evidence type="ECO:0000259" key="8">
    <source>
        <dbReference type="PROSITE" id="PS50103"/>
    </source>
</evidence>
<evidence type="ECO:0000313" key="9">
    <source>
        <dbReference type="EMBL" id="KQK02950.1"/>
    </source>
</evidence>
<keyword evidence="5" id="KW-0238">DNA-binding</keyword>
<dbReference type="InterPro" id="IPR036855">
    <property type="entry name" value="Znf_CCCH_sf"/>
</dbReference>
<dbReference type="RefSeq" id="XP_010232991.1">
    <property type="nucleotide sequence ID" value="XM_010234689.1"/>
</dbReference>
<organism evidence="9">
    <name type="scientific">Brachypodium distachyon</name>
    <name type="common">Purple false brome</name>
    <name type="synonym">Trachynia distachya</name>
    <dbReference type="NCBI Taxonomy" id="15368"/>
    <lineage>
        <taxon>Eukaryota</taxon>
        <taxon>Viridiplantae</taxon>
        <taxon>Streptophyta</taxon>
        <taxon>Embryophyta</taxon>
        <taxon>Tracheophyta</taxon>
        <taxon>Spermatophyta</taxon>
        <taxon>Magnoliopsida</taxon>
        <taxon>Liliopsida</taxon>
        <taxon>Poales</taxon>
        <taxon>Poaceae</taxon>
        <taxon>BOP clade</taxon>
        <taxon>Pooideae</taxon>
        <taxon>Stipodae</taxon>
        <taxon>Brachypodieae</taxon>
        <taxon>Brachypodium</taxon>
    </lineage>
</organism>
<reference evidence="9" key="2">
    <citation type="submission" date="2017-06" db="EMBL/GenBank/DDBJ databases">
        <title>WGS assembly of Brachypodium distachyon.</title>
        <authorList>
            <consortium name="The International Brachypodium Initiative"/>
            <person name="Lucas S."/>
            <person name="Harmon-Smith M."/>
            <person name="Lail K."/>
            <person name="Tice H."/>
            <person name="Grimwood J."/>
            <person name="Bruce D."/>
            <person name="Barry K."/>
            <person name="Shu S."/>
            <person name="Lindquist E."/>
            <person name="Wang M."/>
            <person name="Pitluck S."/>
            <person name="Vogel J.P."/>
            <person name="Garvin D.F."/>
            <person name="Mockler T.C."/>
            <person name="Schmutz J."/>
            <person name="Rokhsar D."/>
            <person name="Bevan M.W."/>
        </authorList>
    </citation>
    <scope>NUCLEOTIDE SEQUENCE</scope>
    <source>
        <strain evidence="9">Bd21</strain>
    </source>
</reference>
<evidence type="ECO:0000256" key="5">
    <source>
        <dbReference type="ARBA" id="ARBA00023125"/>
    </source>
</evidence>
<feature type="compositionally biased region" description="Basic and acidic residues" evidence="7">
    <location>
        <begin position="138"/>
        <end position="150"/>
    </location>
</feature>
<dbReference type="Proteomes" id="UP000008810">
    <property type="component" value="Chromosome 2"/>
</dbReference>
<evidence type="ECO:0000256" key="7">
    <source>
        <dbReference type="SAM" id="MobiDB-lite"/>
    </source>
</evidence>
<dbReference type="GO" id="GO:0051252">
    <property type="term" value="P:regulation of RNA metabolic process"/>
    <property type="evidence" value="ECO:0007669"/>
    <property type="project" value="UniProtKB-ARBA"/>
</dbReference>
<evidence type="ECO:0000256" key="3">
    <source>
        <dbReference type="ARBA" id="ARBA00022771"/>
    </source>
</evidence>
<evidence type="ECO:0000313" key="11">
    <source>
        <dbReference type="Proteomes" id="UP000008810"/>
    </source>
</evidence>
<reference evidence="10" key="3">
    <citation type="submission" date="2018-08" db="UniProtKB">
        <authorList>
            <consortium name="EnsemblPlants"/>
        </authorList>
    </citation>
    <scope>IDENTIFICATION</scope>
    <source>
        <strain evidence="10">cv. Bd21</strain>
    </source>
</reference>
<dbReference type="STRING" id="15368.A0A0Q3MEW2"/>
<protein>
    <recommendedName>
        <fullName evidence="8">C3H1-type domain-containing protein</fullName>
    </recommendedName>
</protein>
<feature type="region of interest" description="Disordered" evidence="7">
    <location>
        <begin position="131"/>
        <end position="219"/>
    </location>
</feature>
<dbReference type="Gene3D" id="4.10.1000.10">
    <property type="entry name" value="Zinc finger, CCCH-type"/>
    <property type="match status" value="1"/>
</dbReference>
<dbReference type="GO" id="GO:0008270">
    <property type="term" value="F:zinc ion binding"/>
    <property type="evidence" value="ECO:0007669"/>
    <property type="project" value="UniProtKB-KW"/>
</dbReference>
<dbReference type="AlphaFoldDB" id="A0A0Q3MEW2"/>
<evidence type="ECO:0000256" key="1">
    <source>
        <dbReference type="ARBA" id="ARBA00022723"/>
    </source>
</evidence>
<dbReference type="PROSITE" id="PS50103">
    <property type="entry name" value="ZF_C3H1"/>
    <property type="match status" value="2"/>
</dbReference>
<keyword evidence="1 6" id="KW-0479">Metal-binding</keyword>
<feature type="domain" description="C3H1-type" evidence="8">
    <location>
        <begin position="52"/>
        <end position="80"/>
    </location>
</feature>
<dbReference type="InterPro" id="IPR000571">
    <property type="entry name" value="Znf_CCCH"/>
</dbReference>
<dbReference type="FunFam" id="4.10.1000.10:FF:000003">
    <property type="entry name" value="Zinc finger CCCH domain-containing protein"/>
    <property type="match status" value="1"/>
</dbReference>
<evidence type="ECO:0000256" key="2">
    <source>
        <dbReference type="ARBA" id="ARBA00022737"/>
    </source>
</evidence>
<proteinExistence type="predicted"/>
<reference evidence="9 10" key="1">
    <citation type="journal article" date="2010" name="Nature">
        <title>Genome sequencing and analysis of the model grass Brachypodium distachyon.</title>
        <authorList>
            <consortium name="International Brachypodium Initiative"/>
        </authorList>
    </citation>
    <scope>NUCLEOTIDE SEQUENCE [LARGE SCALE GENOMIC DNA]</scope>
    <source>
        <strain evidence="9 10">Bd21</strain>
    </source>
</reference>
<sequence length="219" mass="23991">MERVIRRWDSTPEDVIVLQTGGGPVRPQPSSAGIVPQQQCPDLPPPPPEKLYYKTKLCDKYETTGFCMYAEGCTFAHGHADLRRPTHGFADLRRLPPDAHGPAGAVGGRVCHNFRDRGVCHYGEKCVFPHTSAPGSGREIRNTGEPRRSEASPAARASSATAPRYGSAPGRAFPPLPAPVVPRQMPEQQQQQGAPKVSVLERLSQRKTRGIYGDWPEHL</sequence>
<dbReference type="OrthoDB" id="410307at2759"/>
<evidence type="ECO:0000313" key="10">
    <source>
        <dbReference type="EnsemblPlants" id="KQK02950"/>
    </source>
</evidence>
<keyword evidence="2" id="KW-0677">Repeat</keyword>
<dbReference type="GO" id="GO:0003729">
    <property type="term" value="F:mRNA binding"/>
    <property type="evidence" value="ECO:0007669"/>
    <property type="project" value="InterPro"/>
</dbReference>
<feature type="domain" description="C3H1-type" evidence="8">
    <location>
        <begin position="105"/>
        <end position="133"/>
    </location>
</feature>
<feature type="zinc finger region" description="C3H1-type" evidence="6">
    <location>
        <begin position="105"/>
        <end position="133"/>
    </location>
</feature>
<feature type="region of interest" description="Disordered" evidence="7">
    <location>
        <begin position="24"/>
        <end position="46"/>
    </location>
</feature>
<dbReference type="SMART" id="SM00356">
    <property type="entry name" value="ZnF_C3H1"/>
    <property type="match status" value="2"/>
</dbReference>
<evidence type="ECO:0000256" key="6">
    <source>
        <dbReference type="PROSITE-ProRule" id="PRU00723"/>
    </source>
</evidence>
<evidence type="ECO:0000256" key="4">
    <source>
        <dbReference type="ARBA" id="ARBA00022833"/>
    </source>
</evidence>
<dbReference type="GeneID" id="104583029"/>
<keyword evidence="11" id="KW-1185">Reference proteome</keyword>
<feature type="zinc finger region" description="C3H1-type" evidence="6">
    <location>
        <begin position="52"/>
        <end position="80"/>
    </location>
</feature>
<dbReference type="KEGG" id="bdi:104583029"/>
<dbReference type="FunCoup" id="A0A0Q3MEW2">
    <property type="interactions" value="804"/>
</dbReference>
<keyword evidence="4 6" id="KW-0862">Zinc</keyword>
<dbReference type="PANTHER" id="PTHR12547">
    <property type="entry name" value="CCCH ZINC FINGER/TIS11-RELATED"/>
    <property type="match status" value="1"/>
</dbReference>
<dbReference type="EMBL" id="CM000881">
    <property type="protein sequence ID" value="KQK02950.1"/>
    <property type="molecule type" value="Genomic_DNA"/>
</dbReference>
<dbReference type="Gramene" id="KQK02950">
    <property type="protein sequence ID" value="KQK02950"/>
    <property type="gene ID" value="BRADI_2g04622v3"/>
</dbReference>
<dbReference type="GO" id="GO:0003677">
    <property type="term" value="F:DNA binding"/>
    <property type="evidence" value="ECO:0007669"/>
    <property type="project" value="UniProtKB-KW"/>
</dbReference>
<name>A0A0Q3MEW2_BRADI</name>
<dbReference type="EnsemblPlants" id="KQK02950">
    <property type="protein sequence ID" value="KQK02950"/>
    <property type="gene ID" value="BRADI_2g04622v3"/>
</dbReference>
<dbReference type="SUPFAM" id="SSF90229">
    <property type="entry name" value="CCCH zinc finger"/>
    <property type="match status" value="2"/>
</dbReference>
<dbReference type="PANTHER" id="PTHR12547:SF167">
    <property type="entry name" value="ZINC FINGER CCCH DOMAIN-CONTAINING PROTEIN 1"/>
    <property type="match status" value="1"/>
</dbReference>
<feature type="compositionally biased region" description="Low complexity" evidence="7">
    <location>
        <begin position="151"/>
        <end position="164"/>
    </location>
</feature>
<dbReference type="Gene3D" id="6.10.250.3220">
    <property type="match status" value="1"/>
</dbReference>
<dbReference type="InterPro" id="IPR045877">
    <property type="entry name" value="ZFP36-like"/>
</dbReference>